<dbReference type="NCBIfam" id="TIGR00756">
    <property type="entry name" value="PPR"/>
    <property type="match status" value="3"/>
</dbReference>
<name>A0AAV1HPX5_9CHLO</name>
<dbReference type="PANTHER" id="PTHR47447:SF17">
    <property type="entry name" value="OS12G0638900 PROTEIN"/>
    <property type="match status" value="1"/>
</dbReference>
<sequence length="1152" mass="124442">MSAGVDAAKGAGVNSRSQWPNILLLHLHLKTSAAPPSHSRQYYSSRASANSSTRLSASSAAEIRQAPYSRAANASQHALNAFTAAFKDAFKRRQAARCLSLVFDYASSLPQATDETRLPSSYVSPIQAPLPPAPQPPQLVVSEPSRQQGDHAAGRGSSTMTGQSRLLLSVRSKRHLSQVLKGRHQELMKMLIADGNAHGAIDYLYLLPPDRQLCSCLMKECSAAGNYAGLQMAIKARRSLGMEDDAFSYCSLVTTAGRMGSSGRLKKALQSAQSAGACNVVVCNAAIEGFGRVEDAQAALDVFENQMPELGLQPDIITYNSLLRILGRSQDATFSTRVMRLYKELCHSTHVAPDKHTFSAVFSAAMQLRITDGGFLFQVLSDTSMYGVPINSRIMFTFLQACWGATFTREQVARVFAEVAAMRAHRQPDQSVFAALLTFAQRHLPEHAVGVWAALQEDNLMPNEHIYSALFAACAEGRTPDLLATANAAEDRMHQQWLSLKTSTVPSYQNEKGWGIAYNSLLNLHAKTGQAEQAENVYQGMLLHGPSPNRNSINSTIAAFAAVGDTDAAFQRYREMCLRDLRPDVSTFGSLLHACAQVGNDVSAARVMELLRSAGFAPSVQAYTSLIDACVKANTATSLSRAFQVFKQMQAEGVQATEVTYGCLLVACERVSDVDRAFLLYKEACDQGIPPSDACHNILINVCAATGRLHEALDLVKEMARSHRSMQAATLNSLVRALGPSSAARALRMVSFMTTLGLPTYHMTSIALIGACARQHMSAEALDLYWRLRKQGVLVTRSAGSDLIVALCKAEQPGKALRVYHDMMASAFGAPGSLLPSSSQGTQRGQSSSWSTTSGSRAANDNSSACSDSADRSQDSSQALHVVIEDPHTDSDDGGASLAAEAVEAVNAASMGITPQLPAQPLELVRPKPARADSVRNAGSDIVLHRGLSSSPSIQSSTPQRVPQEAWKGAPSRSSTHTDSTPQQHDRAAWSKPAVAAGDHKKQPTVIPHVAALGALVGALARASELDQALQLYKQVGRDPAGAQALTMSDRFMWQSLMEVCCRKGRIAMALQVFDDWKTHVSHALEQGTEAGQLPRLSNVTLAFLEACCRADLAFEWRVFDVCAAMRQQSERKQQAQLARPRKLSHHFYEEG</sequence>
<evidence type="ECO:0000256" key="2">
    <source>
        <dbReference type="ARBA" id="ARBA00022737"/>
    </source>
</evidence>
<feature type="domain" description="PROP1-like PPR" evidence="5">
    <location>
        <begin position="638"/>
        <end position="722"/>
    </location>
</feature>
<dbReference type="Pfam" id="PF17177">
    <property type="entry name" value="PPR_long"/>
    <property type="match status" value="1"/>
</dbReference>
<feature type="repeat" description="PPR" evidence="3">
    <location>
        <begin position="657"/>
        <end position="691"/>
    </location>
</feature>
<dbReference type="AlphaFoldDB" id="A0AAV1HPX5"/>
<feature type="repeat" description="PPR" evidence="3">
    <location>
        <begin position="584"/>
        <end position="618"/>
    </location>
</feature>
<dbReference type="InterPro" id="IPR002885">
    <property type="entry name" value="PPR_rpt"/>
</dbReference>
<dbReference type="PANTHER" id="PTHR47447">
    <property type="entry name" value="OS03G0856100 PROTEIN"/>
    <property type="match status" value="1"/>
</dbReference>
<dbReference type="Pfam" id="PF13041">
    <property type="entry name" value="PPR_2"/>
    <property type="match status" value="1"/>
</dbReference>
<feature type="compositionally biased region" description="Low complexity" evidence="4">
    <location>
        <begin position="837"/>
        <end position="868"/>
    </location>
</feature>
<feature type="region of interest" description="Disordered" evidence="4">
    <location>
        <begin position="947"/>
        <end position="1002"/>
    </location>
</feature>
<feature type="repeat" description="PPR" evidence="3">
    <location>
        <begin position="279"/>
        <end position="314"/>
    </location>
</feature>
<dbReference type="Pfam" id="PF01535">
    <property type="entry name" value="PPR"/>
    <property type="match status" value="3"/>
</dbReference>
<dbReference type="InterPro" id="IPR011990">
    <property type="entry name" value="TPR-like_helical_dom_sf"/>
</dbReference>
<dbReference type="EMBL" id="CAUYUE010000001">
    <property type="protein sequence ID" value="CAK0733772.1"/>
    <property type="molecule type" value="Genomic_DNA"/>
</dbReference>
<gene>
    <name evidence="6" type="ORF">CVIRNUC_000330</name>
</gene>
<accession>A0AAV1HPX5</accession>
<feature type="repeat" description="PPR" evidence="3">
    <location>
        <begin position="1050"/>
        <end position="1080"/>
    </location>
</feature>
<dbReference type="Pfam" id="PF13812">
    <property type="entry name" value="PPR_3"/>
    <property type="match status" value="1"/>
</dbReference>
<evidence type="ECO:0000256" key="1">
    <source>
        <dbReference type="ARBA" id="ARBA00007626"/>
    </source>
</evidence>
<protein>
    <recommendedName>
        <fullName evidence="5">PROP1-like PPR domain-containing protein</fullName>
    </recommendedName>
</protein>
<feature type="compositionally biased region" description="Pro residues" evidence="4">
    <location>
        <begin position="128"/>
        <end position="137"/>
    </location>
</feature>
<feature type="repeat" description="PPR" evidence="3">
    <location>
        <begin position="619"/>
        <end position="656"/>
    </location>
</feature>
<evidence type="ECO:0000256" key="3">
    <source>
        <dbReference type="PROSITE-ProRule" id="PRU00708"/>
    </source>
</evidence>
<organism evidence="6 7">
    <name type="scientific">Coccomyxa viridis</name>
    <dbReference type="NCBI Taxonomy" id="1274662"/>
    <lineage>
        <taxon>Eukaryota</taxon>
        <taxon>Viridiplantae</taxon>
        <taxon>Chlorophyta</taxon>
        <taxon>core chlorophytes</taxon>
        <taxon>Trebouxiophyceae</taxon>
        <taxon>Trebouxiophyceae incertae sedis</taxon>
        <taxon>Coccomyxaceae</taxon>
        <taxon>Coccomyxa</taxon>
    </lineage>
</organism>
<feature type="repeat" description="PPR" evidence="3">
    <location>
        <begin position="692"/>
        <end position="726"/>
    </location>
</feature>
<dbReference type="PROSITE" id="PS51375">
    <property type="entry name" value="PPR"/>
    <property type="match status" value="7"/>
</dbReference>
<dbReference type="InterPro" id="IPR033443">
    <property type="entry name" value="PROP1-like_PPR_dom"/>
</dbReference>
<feature type="compositionally biased region" description="Polar residues" evidence="4">
    <location>
        <begin position="972"/>
        <end position="983"/>
    </location>
</feature>
<keyword evidence="2" id="KW-0677">Repeat</keyword>
<comment type="similarity">
    <text evidence="1">Belongs to the PPR family. P subfamily.</text>
</comment>
<dbReference type="Gene3D" id="1.25.40.10">
    <property type="entry name" value="Tetratricopeptide repeat domain"/>
    <property type="match status" value="6"/>
</dbReference>
<evidence type="ECO:0000313" key="7">
    <source>
        <dbReference type="Proteomes" id="UP001314263"/>
    </source>
</evidence>
<keyword evidence="7" id="KW-1185">Reference proteome</keyword>
<proteinExistence type="inferred from homology"/>
<feature type="compositionally biased region" description="Polar residues" evidence="4">
    <location>
        <begin position="114"/>
        <end position="124"/>
    </location>
</feature>
<feature type="repeat" description="PPR" evidence="3">
    <location>
        <begin position="514"/>
        <end position="548"/>
    </location>
</feature>
<reference evidence="6 7" key="1">
    <citation type="submission" date="2023-10" db="EMBL/GenBank/DDBJ databases">
        <authorList>
            <person name="Maclean D."/>
            <person name="Macfadyen A."/>
        </authorList>
    </citation>
    <scope>NUCLEOTIDE SEQUENCE [LARGE SCALE GENOMIC DNA]</scope>
</reference>
<comment type="caution">
    <text evidence="6">The sequence shown here is derived from an EMBL/GenBank/DDBJ whole genome shotgun (WGS) entry which is preliminary data.</text>
</comment>
<feature type="region of interest" description="Disordered" evidence="4">
    <location>
        <begin position="834"/>
        <end position="878"/>
    </location>
</feature>
<feature type="region of interest" description="Disordered" evidence="4">
    <location>
        <begin position="114"/>
        <end position="160"/>
    </location>
</feature>
<evidence type="ECO:0000313" key="6">
    <source>
        <dbReference type="EMBL" id="CAK0733772.1"/>
    </source>
</evidence>
<dbReference type="Proteomes" id="UP001314263">
    <property type="component" value="Unassembled WGS sequence"/>
</dbReference>
<evidence type="ECO:0000256" key="4">
    <source>
        <dbReference type="SAM" id="MobiDB-lite"/>
    </source>
</evidence>
<feature type="compositionally biased region" description="Low complexity" evidence="4">
    <location>
        <begin position="949"/>
        <end position="960"/>
    </location>
</feature>
<evidence type="ECO:0000259" key="5">
    <source>
        <dbReference type="Pfam" id="PF17177"/>
    </source>
</evidence>